<name>A0A8C4JPT1_DRONO</name>
<sequence>MGRRGEGLGVVRVLAMEELVSGGGGEHPGPWCCSRTPGSQPVCPGHRPRWSWELLWAAAALIRCRPPRAHCIVLLVESVLFGAFVTVIFYDQVMSIITDETPLEQIRDRVLKEASREATRSRKPKLALLREVFGRGACRGGGRGALPGTSRARSRALATSRHPAGLCSRFAPSRLCDLLVFPVQLQRPGGHGPCLQLPAQL</sequence>
<evidence type="ECO:0000313" key="2">
    <source>
        <dbReference type="Proteomes" id="UP000694423"/>
    </source>
</evidence>
<reference evidence="1" key="2">
    <citation type="submission" date="2025-09" db="UniProtKB">
        <authorList>
            <consortium name="Ensembl"/>
        </authorList>
    </citation>
    <scope>IDENTIFICATION</scope>
</reference>
<organism evidence="1 2">
    <name type="scientific">Dromaius novaehollandiae</name>
    <name type="common">Emu</name>
    <dbReference type="NCBI Taxonomy" id="8790"/>
    <lineage>
        <taxon>Eukaryota</taxon>
        <taxon>Metazoa</taxon>
        <taxon>Chordata</taxon>
        <taxon>Craniata</taxon>
        <taxon>Vertebrata</taxon>
        <taxon>Euteleostomi</taxon>
        <taxon>Archelosauria</taxon>
        <taxon>Archosauria</taxon>
        <taxon>Dinosauria</taxon>
        <taxon>Saurischia</taxon>
        <taxon>Theropoda</taxon>
        <taxon>Coelurosauria</taxon>
        <taxon>Aves</taxon>
        <taxon>Palaeognathae</taxon>
        <taxon>Casuariiformes</taxon>
        <taxon>Dromaiidae</taxon>
        <taxon>Dromaius</taxon>
    </lineage>
</organism>
<protein>
    <submittedName>
        <fullName evidence="1">Palmitoyltransferase ZDHHC3-like</fullName>
    </submittedName>
</protein>
<keyword evidence="2" id="KW-1185">Reference proteome</keyword>
<evidence type="ECO:0000313" key="1">
    <source>
        <dbReference type="Ensembl" id="ENSDNVP00000012441.1"/>
    </source>
</evidence>
<dbReference type="Ensembl" id="ENSDNVT00000014985.1">
    <property type="protein sequence ID" value="ENSDNVP00000012441.1"/>
    <property type="gene ID" value="ENSDNVG00000008780.1"/>
</dbReference>
<dbReference type="AlphaFoldDB" id="A0A8C4JPT1"/>
<dbReference type="Proteomes" id="UP000694423">
    <property type="component" value="Unplaced"/>
</dbReference>
<proteinExistence type="predicted"/>
<reference evidence="1" key="1">
    <citation type="submission" date="2025-08" db="UniProtKB">
        <authorList>
            <consortium name="Ensembl"/>
        </authorList>
    </citation>
    <scope>IDENTIFICATION</scope>
</reference>
<accession>A0A8C4JPT1</accession>